<gene>
    <name evidence="1" type="ORF">F5144DRAFT_655184</name>
</gene>
<accession>A0ACB7P4M6</accession>
<protein>
    <submittedName>
        <fullName evidence="1">MAGE family-domain-containing protein</fullName>
    </submittedName>
</protein>
<organism evidence="1 2">
    <name type="scientific">Chaetomium tenue</name>
    <dbReference type="NCBI Taxonomy" id="1854479"/>
    <lineage>
        <taxon>Eukaryota</taxon>
        <taxon>Fungi</taxon>
        <taxon>Dikarya</taxon>
        <taxon>Ascomycota</taxon>
        <taxon>Pezizomycotina</taxon>
        <taxon>Sordariomycetes</taxon>
        <taxon>Sordariomycetidae</taxon>
        <taxon>Sordariales</taxon>
        <taxon>Chaetomiaceae</taxon>
        <taxon>Chaetomium</taxon>
    </lineage>
</organism>
<name>A0ACB7P4M6_9PEZI</name>
<comment type="caution">
    <text evidence="1">The sequence shown here is derived from an EMBL/GenBank/DDBJ whole genome shotgun (WGS) entry which is preliminary data.</text>
</comment>
<dbReference type="EMBL" id="JAGIZQ010000005">
    <property type="protein sequence ID" value="KAH6628641.1"/>
    <property type="molecule type" value="Genomic_DNA"/>
</dbReference>
<sequence>MPAQQRRRHQTVPENDDEDMQHEHSNIPDDVDGDGDEQMADGGQRDETSQLIKSLVRYALACEYSRTPIRRDGIRDKGIEELLGSNGREFKKVFAGAQKQLQATFGMEMIELPTKDRNLLTTEQKRKAAKSQSQKEPTSNAYVLVSTLPETFTTPAIITASKVESAEGEASYIALYTTIIAIITLSGGELSDPRLRRHLSRLNALENMPSMNPHNGASPNEKTDTVLQRMIKQGYLVRVTESGSMGDDDGTTWHVGPRGKVEVGKDAIAAFVRTIYGGSNEELESKLQVSLKTRGRVTTMPEVVEEGAEVAPPDGDPGSSTRRRGRRRRTEAEDEDSE</sequence>
<reference evidence="1 2" key="1">
    <citation type="journal article" date="2021" name="Nat. Commun.">
        <title>Genetic determinants of endophytism in the Arabidopsis root mycobiome.</title>
        <authorList>
            <person name="Mesny F."/>
            <person name="Miyauchi S."/>
            <person name="Thiergart T."/>
            <person name="Pickel B."/>
            <person name="Atanasova L."/>
            <person name="Karlsson M."/>
            <person name="Huettel B."/>
            <person name="Barry K.W."/>
            <person name="Haridas S."/>
            <person name="Chen C."/>
            <person name="Bauer D."/>
            <person name="Andreopoulos W."/>
            <person name="Pangilinan J."/>
            <person name="LaButti K."/>
            <person name="Riley R."/>
            <person name="Lipzen A."/>
            <person name="Clum A."/>
            <person name="Drula E."/>
            <person name="Henrissat B."/>
            <person name="Kohler A."/>
            <person name="Grigoriev I.V."/>
            <person name="Martin F.M."/>
            <person name="Hacquard S."/>
        </authorList>
    </citation>
    <scope>NUCLEOTIDE SEQUENCE [LARGE SCALE GENOMIC DNA]</scope>
    <source>
        <strain evidence="1 2">MPI-SDFR-AT-0079</strain>
    </source>
</reference>
<keyword evidence="2" id="KW-1185">Reference proteome</keyword>
<proteinExistence type="predicted"/>
<evidence type="ECO:0000313" key="2">
    <source>
        <dbReference type="Proteomes" id="UP000724584"/>
    </source>
</evidence>
<evidence type="ECO:0000313" key="1">
    <source>
        <dbReference type="EMBL" id="KAH6628641.1"/>
    </source>
</evidence>
<dbReference type="Proteomes" id="UP000724584">
    <property type="component" value="Unassembled WGS sequence"/>
</dbReference>